<dbReference type="Gene3D" id="3.40.50.720">
    <property type="entry name" value="NAD(P)-binding Rossmann-like Domain"/>
    <property type="match status" value="1"/>
</dbReference>
<gene>
    <name evidence="2" type="ORF">BLNAU_2878</name>
</gene>
<protein>
    <submittedName>
        <fullName evidence="2">NAD-dependent epimerase/dehydratase family protein</fullName>
    </submittedName>
</protein>
<reference evidence="2 3" key="1">
    <citation type="journal article" date="2022" name="bioRxiv">
        <title>Genomics of Preaxostyla Flagellates Illuminates Evolutionary Transitions and the Path Towards Mitochondrial Loss.</title>
        <authorList>
            <person name="Novak L.V.F."/>
            <person name="Treitli S.C."/>
            <person name="Pyrih J."/>
            <person name="Halakuc P."/>
            <person name="Pipaliya S.V."/>
            <person name="Vacek V."/>
            <person name="Brzon O."/>
            <person name="Soukal P."/>
            <person name="Eme L."/>
            <person name="Dacks J.B."/>
            <person name="Karnkowska A."/>
            <person name="Elias M."/>
            <person name="Hampl V."/>
        </authorList>
    </citation>
    <scope>NUCLEOTIDE SEQUENCE [LARGE SCALE GENOMIC DNA]</scope>
    <source>
        <strain evidence="2">NAU3</strain>
        <tissue evidence="2">Gut</tissue>
    </source>
</reference>
<dbReference type="SUPFAM" id="SSF51735">
    <property type="entry name" value="NAD(P)-binding Rossmann-fold domains"/>
    <property type="match status" value="1"/>
</dbReference>
<dbReference type="Proteomes" id="UP001281761">
    <property type="component" value="Unassembled WGS sequence"/>
</dbReference>
<dbReference type="InterPro" id="IPR050177">
    <property type="entry name" value="Lipid_A_modif_metabolic_enz"/>
</dbReference>
<dbReference type="PANTHER" id="PTHR43245">
    <property type="entry name" value="BIFUNCTIONAL POLYMYXIN RESISTANCE PROTEIN ARNA"/>
    <property type="match status" value="1"/>
</dbReference>
<accession>A0ABQ9YEN9</accession>
<dbReference type="InterPro" id="IPR001509">
    <property type="entry name" value="Epimerase_deHydtase"/>
</dbReference>
<name>A0ABQ9YEN9_9EUKA</name>
<dbReference type="CDD" id="cd08946">
    <property type="entry name" value="SDR_e"/>
    <property type="match status" value="1"/>
</dbReference>
<evidence type="ECO:0000313" key="2">
    <source>
        <dbReference type="EMBL" id="KAK2962218.1"/>
    </source>
</evidence>
<sequence>MSEKPKFLILGGLGFIGRNVLAYLIDQKVASKIRIADKAIPETASLSDYFMAYLNQPYVERIQCNLSNPEQCTRAFSDEHFDYIIDLASETKYGQDDAVYKQHIVDVAVNIGNLVKEHKPNRFVYVSTAYVYDSAKKPCKEDAKLKPWTKPAQFHLQAEEELKKMGLPLIIVRPAITYGPGDLIGMTPRFICGAVYKHINEPMKFLWSADLKLNTVHVRDVAAAIWHLCQKGTNGEIYNLADKNDTDQGKINNMLSILFRIETGFVGTAISTMARMNMKSVVEDVNEKHCQPWSDMCRSAGITNTPLSPYIDQELLYNNPLCIDGSKIEQTGFRYANPNLTPVLVKEVVDAYINQGLFPLPKEYSKPKPTVMPKFE</sequence>
<organism evidence="2 3">
    <name type="scientific">Blattamonas nauphoetae</name>
    <dbReference type="NCBI Taxonomy" id="2049346"/>
    <lineage>
        <taxon>Eukaryota</taxon>
        <taxon>Metamonada</taxon>
        <taxon>Preaxostyla</taxon>
        <taxon>Oxymonadida</taxon>
        <taxon>Blattamonas</taxon>
    </lineage>
</organism>
<dbReference type="InterPro" id="IPR036291">
    <property type="entry name" value="NAD(P)-bd_dom_sf"/>
</dbReference>
<keyword evidence="3" id="KW-1185">Reference proteome</keyword>
<proteinExistence type="predicted"/>
<dbReference type="EMBL" id="JARBJD010000012">
    <property type="protein sequence ID" value="KAK2962218.1"/>
    <property type="molecule type" value="Genomic_DNA"/>
</dbReference>
<feature type="domain" description="NAD-dependent epimerase/dehydratase" evidence="1">
    <location>
        <begin position="8"/>
        <end position="241"/>
    </location>
</feature>
<comment type="caution">
    <text evidence="2">The sequence shown here is derived from an EMBL/GenBank/DDBJ whole genome shotgun (WGS) entry which is preliminary data.</text>
</comment>
<dbReference type="PANTHER" id="PTHR43245:SF11">
    <property type="entry name" value="LD23561P"/>
    <property type="match status" value="1"/>
</dbReference>
<evidence type="ECO:0000259" key="1">
    <source>
        <dbReference type="Pfam" id="PF01370"/>
    </source>
</evidence>
<dbReference type="Pfam" id="PF01370">
    <property type="entry name" value="Epimerase"/>
    <property type="match status" value="1"/>
</dbReference>
<evidence type="ECO:0000313" key="3">
    <source>
        <dbReference type="Proteomes" id="UP001281761"/>
    </source>
</evidence>